<reference evidence="1 2" key="1">
    <citation type="journal article" date="2019" name="Front. Microbiol.">
        <title>Genomic Features for Desiccation Tolerance and Sugar Biosynthesis in the Extremophile Gloeocapsopsis sp. UTEX B3054.</title>
        <authorList>
            <person name="Urrejola C."/>
            <person name="Alcorta J."/>
            <person name="Salas L."/>
            <person name="Vasquez M."/>
            <person name="Polz M.F."/>
            <person name="Vicuna R."/>
            <person name="Diez B."/>
        </authorList>
    </citation>
    <scope>NUCLEOTIDE SEQUENCE [LARGE SCALE GENOMIC DNA]</scope>
    <source>
        <strain evidence="1 2">1H9</strain>
    </source>
</reference>
<comment type="caution">
    <text evidence="1">The sequence shown here is derived from an EMBL/GenBank/DDBJ whole genome shotgun (WGS) entry which is preliminary data.</text>
</comment>
<dbReference type="AlphaFoldDB" id="A0A6N8FSU6"/>
<evidence type="ECO:0008006" key="3">
    <source>
        <dbReference type="Google" id="ProtNLM"/>
    </source>
</evidence>
<protein>
    <recommendedName>
        <fullName evidence="3">DUF928 domain-containing protein</fullName>
    </recommendedName>
</protein>
<proteinExistence type="predicted"/>
<evidence type="ECO:0000313" key="2">
    <source>
        <dbReference type="Proteomes" id="UP000441797"/>
    </source>
</evidence>
<dbReference type="Pfam" id="PF06051">
    <property type="entry name" value="DUF928"/>
    <property type="match status" value="1"/>
</dbReference>
<dbReference type="EMBL" id="NAPY01000004">
    <property type="protein sequence ID" value="MUL35642.1"/>
    <property type="molecule type" value="Genomic_DNA"/>
</dbReference>
<keyword evidence="2" id="KW-1185">Reference proteome</keyword>
<name>A0A6N8FSU6_9CHRO</name>
<dbReference type="Proteomes" id="UP000441797">
    <property type="component" value="Unassembled WGS sequence"/>
</dbReference>
<dbReference type="OrthoDB" id="536034at2"/>
<accession>A0A6N8FSU6</accession>
<dbReference type="InterPro" id="IPR010328">
    <property type="entry name" value="DUF928"/>
</dbReference>
<evidence type="ECO:0000313" key="1">
    <source>
        <dbReference type="EMBL" id="MUL35642.1"/>
    </source>
</evidence>
<organism evidence="1 2">
    <name type="scientific">Gloeocapsopsis dulcis AAB1 = 1H9</name>
    <dbReference type="NCBI Taxonomy" id="1433147"/>
    <lineage>
        <taxon>Bacteria</taxon>
        <taxon>Bacillati</taxon>
        <taxon>Cyanobacteriota</taxon>
        <taxon>Cyanophyceae</taxon>
        <taxon>Oscillatoriophycideae</taxon>
        <taxon>Chroococcales</taxon>
        <taxon>Chroococcaceae</taxon>
        <taxon>Gloeocapsopsis</taxon>
        <taxon>Gloeocapsopsis dulcis</taxon>
    </lineage>
</organism>
<sequence>MLLKNRNRVKNSTQGVVDMNFYWQCFKLALVGLAVVNLLPTKVYSAPKIKVRELVVASAAGQLNFVPPPPPADIGIPGDRTGAGRRGCLANHHDSVENKQLTALVPITKAATGLEVVWGLTTVEHPTFWFYVPYRAQDVHSARFVLRTADNQLVYQTSVSLPNKPGVISLTLPTTVSLEVTKGYHWYFNIYCAQGKPPTAIVHGGVQRRTITPALASQLAQATPQQRAELYFANGFWFDAVTTLGQLHYHNPGNMALAQNWTDVLRFVGLDAIASEPIASCCDLMQQVRRD</sequence>
<gene>
    <name evidence="1" type="ORF">BWI75_04575</name>
</gene>